<feature type="region of interest" description="Disordered" evidence="1">
    <location>
        <begin position="116"/>
        <end position="141"/>
    </location>
</feature>
<keyword evidence="2" id="KW-0032">Aminotransferase</keyword>
<protein>
    <submittedName>
        <fullName evidence="2">Aminotransferase</fullName>
    </submittedName>
</protein>
<evidence type="ECO:0000313" key="2">
    <source>
        <dbReference type="EMBL" id="KAK3377905.1"/>
    </source>
</evidence>
<dbReference type="Gene3D" id="3.20.10.10">
    <property type="entry name" value="D-amino Acid Aminotransferase, subunit A, domain 2"/>
    <property type="match status" value="1"/>
</dbReference>
<comment type="caution">
    <text evidence="2">The sequence shown here is derived from an EMBL/GenBank/DDBJ whole genome shotgun (WGS) entry which is preliminary data.</text>
</comment>
<dbReference type="InterPro" id="IPR043132">
    <property type="entry name" value="BCAT-like_C"/>
</dbReference>
<reference evidence="2" key="1">
    <citation type="journal article" date="2023" name="Mol. Phylogenet. Evol.">
        <title>Genome-scale phylogeny and comparative genomics of the fungal order Sordariales.</title>
        <authorList>
            <person name="Hensen N."/>
            <person name="Bonometti L."/>
            <person name="Westerberg I."/>
            <person name="Brannstrom I.O."/>
            <person name="Guillou S."/>
            <person name="Cros-Aarteil S."/>
            <person name="Calhoun S."/>
            <person name="Haridas S."/>
            <person name="Kuo A."/>
            <person name="Mondo S."/>
            <person name="Pangilinan J."/>
            <person name="Riley R."/>
            <person name="LaButti K."/>
            <person name="Andreopoulos B."/>
            <person name="Lipzen A."/>
            <person name="Chen C."/>
            <person name="Yan M."/>
            <person name="Daum C."/>
            <person name="Ng V."/>
            <person name="Clum A."/>
            <person name="Steindorff A."/>
            <person name="Ohm R.A."/>
            <person name="Martin F."/>
            <person name="Silar P."/>
            <person name="Natvig D.O."/>
            <person name="Lalanne C."/>
            <person name="Gautier V."/>
            <person name="Ament-Velasquez S.L."/>
            <person name="Kruys A."/>
            <person name="Hutchinson M.I."/>
            <person name="Powell A.J."/>
            <person name="Barry K."/>
            <person name="Miller A.N."/>
            <person name="Grigoriev I.V."/>
            <person name="Debuchy R."/>
            <person name="Gladieux P."/>
            <person name="Hiltunen Thoren M."/>
            <person name="Johannesson H."/>
        </authorList>
    </citation>
    <scope>NUCLEOTIDE SEQUENCE</scope>
    <source>
        <strain evidence="2">CBS 232.78</strain>
    </source>
</reference>
<proteinExistence type="predicted"/>
<reference evidence="2" key="2">
    <citation type="submission" date="2023-06" db="EMBL/GenBank/DDBJ databases">
        <authorList>
            <consortium name="Lawrence Berkeley National Laboratory"/>
            <person name="Haridas S."/>
            <person name="Hensen N."/>
            <person name="Bonometti L."/>
            <person name="Westerberg I."/>
            <person name="Brannstrom I.O."/>
            <person name="Guillou S."/>
            <person name="Cros-Aarteil S."/>
            <person name="Calhoun S."/>
            <person name="Kuo A."/>
            <person name="Mondo S."/>
            <person name="Pangilinan J."/>
            <person name="Riley R."/>
            <person name="LaButti K."/>
            <person name="Andreopoulos B."/>
            <person name="Lipzen A."/>
            <person name="Chen C."/>
            <person name="Yanf M."/>
            <person name="Daum C."/>
            <person name="Ng V."/>
            <person name="Clum A."/>
            <person name="Steindorff A."/>
            <person name="Ohm R."/>
            <person name="Martin F."/>
            <person name="Silar P."/>
            <person name="Natvig D."/>
            <person name="Lalanne C."/>
            <person name="Gautier V."/>
            <person name="Ament-velasquez S.L."/>
            <person name="Kruys A."/>
            <person name="Hutchinson M.I."/>
            <person name="Powell A.J."/>
            <person name="Barry K."/>
            <person name="Miller A.N."/>
            <person name="Grigoriev I.V."/>
            <person name="Debuchy R."/>
            <person name="Gladieux P."/>
            <person name="Thoren M.H."/>
            <person name="Johannesson H."/>
        </authorList>
    </citation>
    <scope>NUCLEOTIDE SEQUENCE</scope>
    <source>
        <strain evidence="2">CBS 232.78</strain>
    </source>
</reference>
<dbReference type="InterPro" id="IPR043131">
    <property type="entry name" value="BCAT-like_N"/>
</dbReference>
<sequence>MAADFQLFTSLRYDPSLLKVRDSALNQGGWNHANASPFYMLDFHRDRLLRAATHWGWDTAVEVLTGELGLERLAGSIMKFLGEDQKSPMRVKVVVSQDGTMTIEAGKVPGMALSNLYPRRLPRPGESPLSSGDESGRPPTVEPYEVVLDGAKTPASEYTHFKTTRREIYDRARQSAGINVTDKKEVLIIRVNDGAIMEGSITTPYFWRNGRWVTPAVSAKYNPKTGSGGQDGTTRRWALEKGLAFEETVLVDSLQDGEECWLSNGLRGFMYGRLSLDGPRR</sequence>
<dbReference type="AlphaFoldDB" id="A0AAE0KKH4"/>
<gene>
    <name evidence="2" type="ORF">B0H63DRAFT_478330</name>
</gene>
<accession>A0AAE0KKH4</accession>
<dbReference type="Pfam" id="PF01063">
    <property type="entry name" value="Aminotran_4"/>
    <property type="match status" value="1"/>
</dbReference>
<dbReference type="Gene3D" id="3.30.470.10">
    <property type="match status" value="1"/>
</dbReference>
<dbReference type="Proteomes" id="UP001285441">
    <property type="component" value="Unassembled WGS sequence"/>
</dbReference>
<dbReference type="SUPFAM" id="SSF56752">
    <property type="entry name" value="D-aminoacid aminotransferase-like PLP-dependent enzymes"/>
    <property type="match status" value="1"/>
</dbReference>
<dbReference type="InterPro" id="IPR001544">
    <property type="entry name" value="Aminotrans_IV"/>
</dbReference>
<organism evidence="2 3">
    <name type="scientific">Podospora didyma</name>
    <dbReference type="NCBI Taxonomy" id="330526"/>
    <lineage>
        <taxon>Eukaryota</taxon>
        <taxon>Fungi</taxon>
        <taxon>Dikarya</taxon>
        <taxon>Ascomycota</taxon>
        <taxon>Pezizomycotina</taxon>
        <taxon>Sordariomycetes</taxon>
        <taxon>Sordariomycetidae</taxon>
        <taxon>Sordariales</taxon>
        <taxon>Podosporaceae</taxon>
        <taxon>Podospora</taxon>
    </lineage>
</organism>
<evidence type="ECO:0000313" key="3">
    <source>
        <dbReference type="Proteomes" id="UP001285441"/>
    </source>
</evidence>
<keyword evidence="3" id="KW-1185">Reference proteome</keyword>
<dbReference type="GO" id="GO:0008483">
    <property type="term" value="F:transaminase activity"/>
    <property type="evidence" value="ECO:0007669"/>
    <property type="project" value="UniProtKB-KW"/>
</dbReference>
<keyword evidence="2" id="KW-0808">Transferase</keyword>
<name>A0AAE0KKH4_9PEZI</name>
<evidence type="ECO:0000256" key="1">
    <source>
        <dbReference type="SAM" id="MobiDB-lite"/>
    </source>
</evidence>
<dbReference type="EMBL" id="JAULSW010000006">
    <property type="protein sequence ID" value="KAK3377905.1"/>
    <property type="molecule type" value="Genomic_DNA"/>
</dbReference>
<dbReference type="InterPro" id="IPR036038">
    <property type="entry name" value="Aminotransferase-like"/>
</dbReference>